<name>A0ACB6ZMU1_THEGA</name>
<sequence>MSKPSTTSTPKISTQLPQKSAWARGPPQTSTSPAVTSTSASPTRSQSPALPLQQNATNSPVQTHSRRSSALGQRGVTIKDGINIPSRGNVGTSKQNSVTFGSIDDNSATISSSPANVPLIKAEGVKSFGSVPAVNGSGKPLPSFGNQQAGPSSLKQSSSTSNPPPPTIISPTATKPVAPSLSKSESSTSKPDVPVPSSTPTPKPTKVDIRKLFQNPPSSPSITPQTNSDPSSPALSASLSTSTSSTTSSASNTTAQSGPPPSSQNFQNNVSTFNPRAGFQQTPSNGPPTQVPRSPAFPRQTNLANGTSGGVGVGNRPPPTPNTTNTSGIHPGMSSPRLSAPPHSTHPGPPPPAGFPPPAPYGYYYPYMTSDPAYMYPPPWMPQIPPPPHPGQGTPGPHPAPLPLSPRNPSNQLHPGTPSPVPPGPLPPASPSHIHSHPSPNNVSSPPPTPSTTTAPPGPGGGGGGGTSRLNTGASTFYPRRITIKNQDGREVDIDAWRRKDAPASPIVENNAPLIHPTHQKRISVVRMETVEAKEKRLAEEKEKEEKARKAEEEKKAAEEEKKRKEEEEKKIEEEEKRKKEEAERKRKEEEEEAEKERIRKKEEEKERIRKEEEARKAAEEEERRRKEKEEEERKAAEAEKLKLAKEAEERRMKEEEKRVVAKLAEEQKPEDGEIVESPTSEEPPKEVREVISRKEGLKIDTSITKTRPGPLDLSGATKNIVAAPPSALATARIIEDLGHISYPEGVTSPKPELNVNSKKGKFRYDREFLLQFMAVCTEKPDVPLDVIGLEAVGDQPHYPLTRGGSGRHRTSSAAMPPPMSRQASMSGFKSGTPGGFTMGNFSTPTNKMTSEERFAMSQRSTSSTVPGSGMPFGRPGQMTRTTSQGGPGSNRTRSKRGGERNESNKVHAANVFNNQAAKDQAANFESVAPLEFSANRWTRKTPADEEQNVERKVKALLNKLTMEKFDSISDQIIEWANKSEAEKDGRTLIHVIRLVFEKATDEAAWSEMYARLCRKMMETISPNVQDDGIRNADGKPITGGQLFRKYLLNRCQEDFERGWAAKDAAASAAAAKASEDAAVKKAAEASGEVELYSNEYYTAQKAKRQGLGLIQFIGELYKLQMLTERIMHECIKKLLGNVDNPEEEEIESLCRLLTTVGKLLDNPKARAHMDIYFTRMKELGKSSNVAPRMQFMLQDLIELRERKWVPRNQVAAPTTIAQVHEEAAKQRAQAEKEAANRTLTMSRGGSRRGGDRGGGPAVEQQADGWSVAGGSTPRPQPKAGDLSNFGKINKSGPVVMGPSSVWAGKKDAAKRDSTLTRVNSSSNMFMMLGRDGEAMPETGPKPSRPSSRRTSVDLGAGGAPEPQRKKLQLLPRSKPVEEENKINGGSADNSEDEGDDDAPPAMSEAEANKKIAEDIKEFFSVRNIDESEVYFTKLPSEHHHRLVDKMISKAIESKEADGKLAADAFARAAEKKLCSISVFEEGFLLVAELLDDIAIDAPKAFQIMATMMKGAGLDKDEERRTRIAQKSMDSDKLLKLLT</sequence>
<proteinExistence type="predicted"/>
<comment type="caution">
    <text evidence="1">The sequence shown here is derived from an EMBL/GenBank/DDBJ whole genome shotgun (WGS) entry which is preliminary data.</text>
</comment>
<evidence type="ECO:0000313" key="2">
    <source>
        <dbReference type="Proteomes" id="UP000886501"/>
    </source>
</evidence>
<gene>
    <name evidence="1" type="ORF">BDM02DRAFT_3214290</name>
</gene>
<reference evidence="1" key="1">
    <citation type="submission" date="2019-10" db="EMBL/GenBank/DDBJ databases">
        <authorList>
            <consortium name="DOE Joint Genome Institute"/>
            <person name="Kuo A."/>
            <person name="Miyauchi S."/>
            <person name="Kiss E."/>
            <person name="Drula E."/>
            <person name="Kohler A."/>
            <person name="Sanchez-Garcia M."/>
            <person name="Andreopoulos B."/>
            <person name="Barry K.W."/>
            <person name="Bonito G."/>
            <person name="Buee M."/>
            <person name="Carver A."/>
            <person name="Chen C."/>
            <person name="Cichocki N."/>
            <person name="Clum A."/>
            <person name="Culley D."/>
            <person name="Crous P.W."/>
            <person name="Fauchery L."/>
            <person name="Girlanda M."/>
            <person name="Hayes R."/>
            <person name="Keri Z."/>
            <person name="Labutti K."/>
            <person name="Lipzen A."/>
            <person name="Lombard V."/>
            <person name="Magnuson J."/>
            <person name="Maillard F."/>
            <person name="Morin E."/>
            <person name="Murat C."/>
            <person name="Nolan M."/>
            <person name="Ohm R."/>
            <person name="Pangilinan J."/>
            <person name="Pereira M."/>
            <person name="Perotto S."/>
            <person name="Peter M."/>
            <person name="Riley R."/>
            <person name="Sitrit Y."/>
            <person name="Stielow B."/>
            <person name="Szollosi G."/>
            <person name="Zifcakova L."/>
            <person name="Stursova M."/>
            <person name="Spatafora J.W."/>
            <person name="Tedersoo L."/>
            <person name="Vaario L.-M."/>
            <person name="Yamada A."/>
            <person name="Yan M."/>
            <person name="Wang P."/>
            <person name="Xu J."/>
            <person name="Bruns T."/>
            <person name="Baldrian P."/>
            <person name="Vilgalys R."/>
            <person name="Henrissat B."/>
            <person name="Grigoriev I.V."/>
            <person name="Hibbett D."/>
            <person name="Nagy L.G."/>
            <person name="Martin F.M."/>
        </authorList>
    </citation>
    <scope>NUCLEOTIDE SEQUENCE</scope>
    <source>
        <strain evidence="1">P2</strain>
    </source>
</reference>
<dbReference type="Proteomes" id="UP000886501">
    <property type="component" value="Unassembled WGS sequence"/>
</dbReference>
<protein>
    <submittedName>
        <fullName evidence="1">Uncharacterized protein</fullName>
    </submittedName>
</protein>
<organism evidence="1 2">
    <name type="scientific">Thelephora ganbajun</name>
    <name type="common">Ganba fungus</name>
    <dbReference type="NCBI Taxonomy" id="370292"/>
    <lineage>
        <taxon>Eukaryota</taxon>
        <taxon>Fungi</taxon>
        <taxon>Dikarya</taxon>
        <taxon>Basidiomycota</taxon>
        <taxon>Agaricomycotina</taxon>
        <taxon>Agaricomycetes</taxon>
        <taxon>Thelephorales</taxon>
        <taxon>Thelephoraceae</taxon>
        <taxon>Thelephora</taxon>
    </lineage>
</organism>
<evidence type="ECO:0000313" key="1">
    <source>
        <dbReference type="EMBL" id="KAF9650991.1"/>
    </source>
</evidence>
<accession>A0ACB6ZMU1</accession>
<keyword evidence="2" id="KW-1185">Reference proteome</keyword>
<dbReference type="EMBL" id="MU117979">
    <property type="protein sequence ID" value="KAF9650991.1"/>
    <property type="molecule type" value="Genomic_DNA"/>
</dbReference>
<reference evidence="1" key="2">
    <citation type="journal article" date="2020" name="Nat. Commun.">
        <title>Large-scale genome sequencing of mycorrhizal fungi provides insights into the early evolution of symbiotic traits.</title>
        <authorList>
            <person name="Miyauchi S."/>
            <person name="Kiss E."/>
            <person name="Kuo A."/>
            <person name="Drula E."/>
            <person name="Kohler A."/>
            <person name="Sanchez-Garcia M."/>
            <person name="Morin E."/>
            <person name="Andreopoulos B."/>
            <person name="Barry K.W."/>
            <person name="Bonito G."/>
            <person name="Buee M."/>
            <person name="Carver A."/>
            <person name="Chen C."/>
            <person name="Cichocki N."/>
            <person name="Clum A."/>
            <person name="Culley D."/>
            <person name="Crous P.W."/>
            <person name="Fauchery L."/>
            <person name="Girlanda M."/>
            <person name="Hayes R.D."/>
            <person name="Keri Z."/>
            <person name="LaButti K."/>
            <person name="Lipzen A."/>
            <person name="Lombard V."/>
            <person name="Magnuson J."/>
            <person name="Maillard F."/>
            <person name="Murat C."/>
            <person name="Nolan M."/>
            <person name="Ohm R.A."/>
            <person name="Pangilinan J."/>
            <person name="Pereira M.F."/>
            <person name="Perotto S."/>
            <person name="Peter M."/>
            <person name="Pfister S."/>
            <person name="Riley R."/>
            <person name="Sitrit Y."/>
            <person name="Stielow J.B."/>
            <person name="Szollosi G."/>
            <person name="Zifcakova L."/>
            <person name="Stursova M."/>
            <person name="Spatafora J.W."/>
            <person name="Tedersoo L."/>
            <person name="Vaario L.M."/>
            <person name="Yamada A."/>
            <person name="Yan M."/>
            <person name="Wang P."/>
            <person name="Xu J."/>
            <person name="Bruns T."/>
            <person name="Baldrian P."/>
            <person name="Vilgalys R."/>
            <person name="Dunand C."/>
            <person name="Henrissat B."/>
            <person name="Grigoriev I.V."/>
            <person name="Hibbett D."/>
            <person name="Nagy L.G."/>
            <person name="Martin F.M."/>
        </authorList>
    </citation>
    <scope>NUCLEOTIDE SEQUENCE</scope>
    <source>
        <strain evidence="1">P2</strain>
    </source>
</reference>